<dbReference type="InterPro" id="IPR009057">
    <property type="entry name" value="Homeodomain-like_sf"/>
</dbReference>
<keyword evidence="3" id="KW-1185">Reference proteome</keyword>
<protein>
    <submittedName>
        <fullName evidence="2">Winged helix-turn helix</fullName>
    </submittedName>
</protein>
<reference evidence="2" key="1">
    <citation type="submission" date="2016-10" db="EMBL/GenBank/DDBJ databases">
        <authorList>
            <person name="de Groot N.N."/>
        </authorList>
    </citation>
    <scope>NUCLEOTIDE SEQUENCE [LARGE SCALE GENOMIC DNA]</scope>
    <source>
        <strain evidence="2">CGMCC 1.6489</strain>
    </source>
</reference>
<reference evidence="3" key="2">
    <citation type="submission" date="2016-10" db="EMBL/GenBank/DDBJ databases">
        <authorList>
            <person name="Varghese N."/>
            <person name="Submissions S."/>
        </authorList>
    </citation>
    <scope>NUCLEOTIDE SEQUENCE [LARGE SCALE GENOMIC DNA]</scope>
    <source>
        <strain evidence="3">CGMCC 1.6489</strain>
    </source>
</reference>
<dbReference type="AlphaFoldDB" id="A0A1I0DSX5"/>
<dbReference type="Proteomes" id="UP000198762">
    <property type="component" value="Unassembled WGS sequence"/>
</dbReference>
<dbReference type="SUPFAM" id="SSF46689">
    <property type="entry name" value="Homeodomain-like"/>
    <property type="match status" value="1"/>
</dbReference>
<sequence>MARKPAPFNLTVNDQLELESWLRTSTLSQNLVLRARIVLALNAGESPKVVAERLGTTTATVFKWRNRYTEQGLSGLQDAPRPGQPRKL</sequence>
<dbReference type="EMBL" id="FOHZ01000008">
    <property type="protein sequence ID" value="SET35394.1"/>
    <property type="molecule type" value="Genomic_DNA"/>
</dbReference>
<name>A0A1I0DSX5_9GAMM</name>
<dbReference type="Pfam" id="PF13551">
    <property type="entry name" value="HTH_29"/>
    <property type="match status" value="1"/>
</dbReference>
<evidence type="ECO:0000313" key="3">
    <source>
        <dbReference type="Proteomes" id="UP000198762"/>
    </source>
</evidence>
<evidence type="ECO:0000313" key="1">
    <source>
        <dbReference type="EMBL" id="SES83689.1"/>
    </source>
</evidence>
<evidence type="ECO:0000313" key="2">
    <source>
        <dbReference type="EMBL" id="SET35394.1"/>
    </source>
</evidence>
<accession>A0A1I0DSX5</accession>
<gene>
    <name evidence="1" type="ORF">SAMN04487962_1021</name>
    <name evidence="2" type="ORF">SAMN04487962_1081</name>
</gene>
<organism evidence="2 3">
    <name type="scientific">Marinobacter segnicrescens</name>
    <dbReference type="NCBI Taxonomy" id="430453"/>
    <lineage>
        <taxon>Bacteria</taxon>
        <taxon>Pseudomonadati</taxon>
        <taxon>Pseudomonadota</taxon>
        <taxon>Gammaproteobacteria</taxon>
        <taxon>Pseudomonadales</taxon>
        <taxon>Marinobacteraceae</taxon>
        <taxon>Marinobacter</taxon>
    </lineage>
</organism>
<proteinExistence type="predicted"/>
<dbReference type="EMBL" id="FOHZ01000002">
    <property type="protein sequence ID" value="SES83689.1"/>
    <property type="molecule type" value="Genomic_DNA"/>
</dbReference>
<dbReference type="STRING" id="430453.SAMN04487962_1021"/>
<feature type="non-terminal residue" evidence="2">
    <location>
        <position position="88"/>
    </location>
</feature>